<dbReference type="EMBL" id="CAXAMN010022173">
    <property type="protein sequence ID" value="CAK9067077.1"/>
    <property type="molecule type" value="Genomic_DNA"/>
</dbReference>
<evidence type="ECO:0000313" key="2">
    <source>
        <dbReference type="Proteomes" id="UP001642484"/>
    </source>
</evidence>
<sequence length="198" mass="22053">MSDPFDMVTLMELVLSQGFRTDPNHPGVEKLSVVLPSASWLESEILAPFSVGYVKGWRRSLACLICCDAIRTLGIDLADLTHDFKGKLFIQRLKGDWDRAPSGMKKAWSYKDAFNLHACCGGFLAIMNSLKREIPQSDYLTAEAQIKEQFNLSILDPDITHFLETTVPPVSLNNVNFVRTVGGLVCLAVWGSVLQKYV</sequence>
<comment type="caution">
    <text evidence="1">The sequence shown here is derived from an EMBL/GenBank/DDBJ whole genome shotgun (WGS) entry which is preliminary data.</text>
</comment>
<protein>
    <submittedName>
        <fullName evidence="1">Uncharacterized protein</fullName>
    </submittedName>
</protein>
<keyword evidence="2" id="KW-1185">Reference proteome</keyword>
<proteinExistence type="predicted"/>
<organism evidence="1 2">
    <name type="scientific">Durusdinium trenchii</name>
    <dbReference type="NCBI Taxonomy" id="1381693"/>
    <lineage>
        <taxon>Eukaryota</taxon>
        <taxon>Sar</taxon>
        <taxon>Alveolata</taxon>
        <taxon>Dinophyceae</taxon>
        <taxon>Suessiales</taxon>
        <taxon>Symbiodiniaceae</taxon>
        <taxon>Durusdinium</taxon>
    </lineage>
</organism>
<name>A0ABP0NTG8_9DINO</name>
<dbReference type="Proteomes" id="UP001642484">
    <property type="component" value="Unassembled WGS sequence"/>
</dbReference>
<accession>A0ABP0NTG8</accession>
<reference evidence="1 2" key="1">
    <citation type="submission" date="2024-02" db="EMBL/GenBank/DDBJ databases">
        <authorList>
            <person name="Chen Y."/>
            <person name="Shah S."/>
            <person name="Dougan E. K."/>
            <person name="Thang M."/>
            <person name="Chan C."/>
        </authorList>
    </citation>
    <scope>NUCLEOTIDE SEQUENCE [LARGE SCALE GENOMIC DNA]</scope>
</reference>
<evidence type="ECO:0000313" key="1">
    <source>
        <dbReference type="EMBL" id="CAK9067077.1"/>
    </source>
</evidence>
<gene>
    <name evidence="1" type="ORF">CCMP2556_LOCUS32958</name>
</gene>